<keyword evidence="2" id="KW-1185">Reference proteome</keyword>
<dbReference type="EMBL" id="JAIWYP010000002">
    <property type="protein sequence ID" value="KAH3866192.1"/>
    <property type="molecule type" value="Genomic_DNA"/>
</dbReference>
<comment type="caution">
    <text evidence="1">The sequence shown here is derived from an EMBL/GenBank/DDBJ whole genome shotgun (WGS) entry which is preliminary data.</text>
</comment>
<gene>
    <name evidence="1" type="ORF">DPMN_029249</name>
</gene>
<reference evidence="1" key="2">
    <citation type="submission" date="2020-11" db="EMBL/GenBank/DDBJ databases">
        <authorList>
            <person name="McCartney M.A."/>
            <person name="Auch B."/>
            <person name="Kono T."/>
            <person name="Mallez S."/>
            <person name="Becker A."/>
            <person name="Gohl D.M."/>
            <person name="Silverstein K.A.T."/>
            <person name="Koren S."/>
            <person name="Bechman K.B."/>
            <person name="Herman A."/>
            <person name="Abrahante J.E."/>
            <person name="Garbe J."/>
        </authorList>
    </citation>
    <scope>NUCLEOTIDE SEQUENCE</scope>
    <source>
        <strain evidence="1">Duluth1</strain>
        <tissue evidence="1">Whole animal</tissue>
    </source>
</reference>
<protein>
    <submittedName>
        <fullName evidence="1">Uncharacterized protein</fullName>
    </submittedName>
</protein>
<dbReference type="AlphaFoldDB" id="A0A9D4RGY2"/>
<reference evidence="1" key="1">
    <citation type="journal article" date="2019" name="bioRxiv">
        <title>The Genome of the Zebra Mussel, Dreissena polymorpha: A Resource for Invasive Species Research.</title>
        <authorList>
            <person name="McCartney M.A."/>
            <person name="Auch B."/>
            <person name="Kono T."/>
            <person name="Mallez S."/>
            <person name="Zhang Y."/>
            <person name="Obille A."/>
            <person name="Becker A."/>
            <person name="Abrahante J.E."/>
            <person name="Garbe J."/>
            <person name="Badalamenti J.P."/>
            <person name="Herman A."/>
            <person name="Mangelson H."/>
            <person name="Liachko I."/>
            <person name="Sullivan S."/>
            <person name="Sone E.D."/>
            <person name="Koren S."/>
            <person name="Silverstein K.A.T."/>
            <person name="Beckman K.B."/>
            <person name="Gohl D.M."/>
        </authorList>
    </citation>
    <scope>NUCLEOTIDE SEQUENCE</scope>
    <source>
        <strain evidence="1">Duluth1</strain>
        <tissue evidence="1">Whole animal</tissue>
    </source>
</reference>
<evidence type="ECO:0000313" key="1">
    <source>
        <dbReference type="EMBL" id="KAH3866192.1"/>
    </source>
</evidence>
<organism evidence="1 2">
    <name type="scientific">Dreissena polymorpha</name>
    <name type="common">Zebra mussel</name>
    <name type="synonym">Mytilus polymorpha</name>
    <dbReference type="NCBI Taxonomy" id="45954"/>
    <lineage>
        <taxon>Eukaryota</taxon>
        <taxon>Metazoa</taxon>
        <taxon>Spiralia</taxon>
        <taxon>Lophotrochozoa</taxon>
        <taxon>Mollusca</taxon>
        <taxon>Bivalvia</taxon>
        <taxon>Autobranchia</taxon>
        <taxon>Heteroconchia</taxon>
        <taxon>Euheterodonta</taxon>
        <taxon>Imparidentia</taxon>
        <taxon>Neoheterodontei</taxon>
        <taxon>Myida</taxon>
        <taxon>Dreissenoidea</taxon>
        <taxon>Dreissenidae</taxon>
        <taxon>Dreissena</taxon>
    </lineage>
</organism>
<sequence length="109" mass="11796">MLEPDAVLSRHMLIVQELIMDDFGKNSLTKSVEFFVNMDSRSDGSVGVISVNFNPPQVLMAIPGVCTNPTSAIIQLGESRSTQSMKPCANQSSVPVSSKTEAYICRLTS</sequence>
<proteinExistence type="predicted"/>
<name>A0A9D4RGY2_DREPO</name>
<evidence type="ECO:0000313" key="2">
    <source>
        <dbReference type="Proteomes" id="UP000828390"/>
    </source>
</evidence>
<accession>A0A9D4RGY2</accession>
<dbReference type="Proteomes" id="UP000828390">
    <property type="component" value="Unassembled WGS sequence"/>
</dbReference>